<dbReference type="EMBL" id="PYFT01000001">
    <property type="protein sequence ID" value="PSR52517.1"/>
    <property type="molecule type" value="Genomic_DNA"/>
</dbReference>
<dbReference type="PANTHER" id="PTHR34846:SF10">
    <property type="entry name" value="CYTOPLASMIC PROTEIN"/>
    <property type="match status" value="1"/>
</dbReference>
<accession>A0A2T2YAH8</accession>
<dbReference type="RefSeq" id="WP_106926215.1">
    <property type="nucleotide sequence ID" value="NZ_PYFT01000001.1"/>
</dbReference>
<evidence type="ECO:0000313" key="1">
    <source>
        <dbReference type="EMBL" id="PSR52517.1"/>
    </source>
</evidence>
<proteinExistence type="predicted"/>
<dbReference type="SUPFAM" id="SSF69118">
    <property type="entry name" value="AhpD-like"/>
    <property type="match status" value="1"/>
</dbReference>
<dbReference type="Gene3D" id="1.20.1290.10">
    <property type="entry name" value="AhpD-like"/>
    <property type="match status" value="1"/>
</dbReference>
<keyword evidence="2" id="KW-1185">Reference proteome</keyword>
<name>A0A2T2YAH8_9BACT</name>
<dbReference type="InterPro" id="IPR029032">
    <property type="entry name" value="AhpD-like"/>
</dbReference>
<reference evidence="1 2" key="1">
    <citation type="submission" date="2018-03" db="EMBL/GenBank/DDBJ databases">
        <title>Adhaeribacter sp. HMF7605 Genome sequencing and assembly.</title>
        <authorList>
            <person name="Kang H."/>
            <person name="Kang J."/>
            <person name="Cha I."/>
            <person name="Kim H."/>
            <person name="Joh K."/>
        </authorList>
    </citation>
    <scope>NUCLEOTIDE SEQUENCE [LARGE SCALE GENOMIC DNA]</scope>
    <source>
        <strain evidence="1 2">HMF7605</strain>
    </source>
</reference>
<evidence type="ECO:0000313" key="2">
    <source>
        <dbReference type="Proteomes" id="UP000240357"/>
    </source>
</evidence>
<comment type="caution">
    <text evidence="1">The sequence shown here is derived from an EMBL/GenBank/DDBJ whole genome shotgun (WGS) entry which is preliminary data.</text>
</comment>
<protein>
    <recommendedName>
        <fullName evidence="3">Carboxymuconolactone decarboxylase family protein</fullName>
    </recommendedName>
</protein>
<dbReference type="PANTHER" id="PTHR34846">
    <property type="entry name" value="4-CARBOXYMUCONOLACTONE DECARBOXYLASE FAMILY PROTEIN (AFU_ORTHOLOGUE AFUA_6G11590)"/>
    <property type="match status" value="1"/>
</dbReference>
<gene>
    <name evidence="1" type="ORF">AHMF7605_02745</name>
</gene>
<dbReference type="OrthoDB" id="9801997at2"/>
<sequence length="183" mass="21496">MKLKPVDKPKSILLKIAYFLSKREFGKVIAPLRYIYARSTPIMMASYKIITTENKLRLPKEIKILIRYYTAHLNECTFCSNAQEFGAAKEKLKIQKLKELFNFRESTNFTPKEKSLLLYLEEVNLTKTASEQTFENLRSYFNETEIVKITWINATENYFNLMAKPLRLTSDELKFPSSKKIKT</sequence>
<dbReference type="AlphaFoldDB" id="A0A2T2YAH8"/>
<organism evidence="1 2">
    <name type="scientific">Adhaeribacter arboris</name>
    <dbReference type="NCBI Taxonomy" id="2072846"/>
    <lineage>
        <taxon>Bacteria</taxon>
        <taxon>Pseudomonadati</taxon>
        <taxon>Bacteroidota</taxon>
        <taxon>Cytophagia</taxon>
        <taxon>Cytophagales</taxon>
        <taxon>Hymenobacteraceae</taxon>
        <taxon>Adhaeribacter</taxon>
    </lineage>
</organism>
<evidence type="ECO:0008006" key="3">
    <source>
        <dbReference type="Google" id="ProtNLM"/>
    </source>
</evidence>
<dbReference type="Proteomes" id="UP000240357">
    <property type="component" value="Unassembled WGS sequence"/>
</dbReference>